<dbReference type="PROSITE" id="PS51061">
    <property type="entry name" value="R3H"/>
    <property type="match status" value="1"/>
</dbReference>
<dbReference type="InterPro" id="IPR000967">
    <property type="entry name" value="Znf_NFX1"/>
</dbReference>
<dbReference type="PANTHER" id="PTHR12360:SF12">
    <property type="entry name" value="TRANSCRIPTIONAL REPRESSOR NF-X1"/>
    <property type="match status" value="1"/>
</dbReference>
<feature type="domain" description="R3H" evidence="10">
    <location>
        <begin position="701"/>
        <end position="771"/>
    </location>
</feature>
<evidence type="ECO:0000256" key="8">
    <source>
        <dbReference type="ARBA" id="ARBA00023163"/>
    </source>
</evidence>
<proteinExistence type="inferred from homology"/>
<evidence type="ECO:0000256" key="9">
    <source>
        <dbReference type="ARBA" id="ARBA00023242"/>
    </source>
</evidence>
<keyword evidence="3" id="KW-0479">Metal-binding</keyword>
<sequence>LVVCHSIQDLGSNNCPRSEHTFNPFAPSFTPQSLLVREQPTSIHYNGSCTRISDSRFLEGNQKYRGSKQFTRIHNKTYNHEERPFHLHQRRAIWSCGICFQMFHISGGCIINWAKKSKEDDNRWRCPTCQTKYDTIPYNYFCFCGKQRNPTAHVSEIPHSCGNTCGGKRSATCPHPCNEACHPGPCPECPVMLTRACNCGNVEIAVRCGSDIETKCDKVCNLLLECGIHRCARVCHEGECGPCKVMTQQNCFCGSSSRKILCWEKCSEKYSCGSPCMGIYTCGVHPCTRNCHLADESGCGSCPYSPERITHCPCGRCTLKELGLERTSCLDPIPTCKNLCRKVLKCGEKHRCRSVCHVGECPPCELNTSIVCRCKQVKRTLTCLEYLQFNCENEFLCAKRCKKRKSCGIHKCQELCCVQTEHFCLQVCNKRLSCGLHFCESICHAGQCPKCLNSSFEEQFCHCGRTVRLPPVPCGSSLPECSELCARPHRCSHPVTHRCHGEEHCPPCTVLVEKMCYGNHEIRRNVPCHIDAVSCGRPCGKPLSCGAHYCSRNCHSGDCVKNGEKCTRPCMVLRRLCEHPCALPCHGSSVCPESDCQYLVNVTCECGKHEIIAWNRAFLIFHLQFEKRNENLEFSGVGAMRRSASMEKLNCMSCDDECKKMARNKKFAEALELVTNEDGDLEREPTITFADYLKAELRSNASFVIEVERTFLELLEKLGAPTYLGTSLNHNFPPMSVEKRRFIHEYAELFLFQSISVDNPPKRSVIITAKRLGISRAPLVLLTSLQKHPSVLNSRGSITLRGQVIFTYNYGYFKKIREESHITRPTPLPQFNHFAVLRSDDEEYESVSDAILVHERDPHWWSDEEEVISPENTFEIVSLMEELVLKICNDMSFESHNEGGSCKDSWSDNE</sequence>
<keyword evidence="7" id="KW-0805">Transcription regulation</keyword>
<dbReference type="WBParaSite" id="ACOC_0000845201-mRNA-1">
    <property type="protein sequence ID" value="ACOC_0000845201-mRNA-1"/>
    <property type="gene ID" value="ACOC_0000845201"/>
</dbReference>
<evidence type="ECO:0000256" key="1">
    <source>
        <dbReference type="ARBA" id="ARBA00004123"/>
    </source>
</evidence>
<reference evidence="11" key="1">
    <citation type="submission" date="2017-02" db="UniProtKB">
        <authorList>
            <consortium name="WormBaseParasite"/>
        </authorList>
    </citation>
    <scope>IDENTIFICATION</scope>
</reference>
<dbReference type="Pfam" id="PF01424">
    <property type="entry name" value="R3H"/>
    <property type="match status" value="1"/>
</dbReference>
<evidence type="ECO:0000256" key="3">
    <source>
        <dbReference type="ARBA" id="ARBA00022723"/>
    </source>
</evidence>
<keyword evidence="8" id="KW-0804">Transcription</keyword>
<evidence type="ECO:0000313" key="11">
    <source>
        <dbReference type="WBParaSite" id="ACOC_0000845201-mRNA-1"/>
    </source>
</evidence>
<dbReference type="InterPro" id="IPR036867">
    <property type="entry name" value="R3H_dom_sf"/>
</dbReference>
<evidence type="ECO:0000259" key="10">
    <source>
        <dbReference type="PROSITE" id="PS51061"/>
    </source>
</evidence>
<dbReference type="GO" id="GO:0008270">
    <property type="term" value="F:zinc ion binding"/>
    <property type="evidence" value="ECO:0007669"/>
    <property type="project" value="UniProtKB-KW"/>
</dbReference>
<comment type="subcellular location">
    <subcellularLocation>
        <location evidence="1">Nucleus</location>
    </subcellularLocation>
</comment>
<dbReference type="GO" id="GO:0005634">
    <property type="term" value="C:nucleus"/>
    <property type="evidence" value="ECO:0007669"/>
    <property type="project" value="UniProtKB-SubCell"/>
</dbReference>
<keyword evidence="4" id="KW-0677">Repeat</keyword>
<evidence type="ECO:0000256" key="7">
    <source>
        <dbReference type="ARBA" id="ARBA00023015"/>
    </source>
</evidence>
<dbReference type="OMA" id="PANMFNA"/>
<keyword evidence="6" id="KW-0862">Zinc</keyword>
<protein>
    <submittedName>
        <fullName evidence="11">R3H domain-containing protein</fullName>
    </submittedName>
</protein>
<dbReference type="CDD" id="cd06008">
    <property type="entry name" value="NF-X1-zinc-finger"/>
    <property type="match status" value="5"/>
</dbReference>
<dbReference type="SUPFAM" id="SSF82708">
    <property type="entry name" value="R3H domain"/>
    <property type="match status" value="1"/>
</dbReference>
<name>A0A0R3PS73_ANGCS</name>
<dbReference type="AlphaFoldDB" id="A0A0R3PS73"/>
<keyword evidence="5" id="KW-0863">Zinc-finger</keyword>
<keyword evidence="9" id="KW-0539">Nucleus</keyword>
<dbReference type="SMART" id="SM00438">
    <property type="entry name" value="ZnF_NFX"/>
    <property type="match status" value="9"/>
</dbReference>
<dbReference type="GO" id="GO:0000977">
    <property type="term" value="F:RNA polymerase II transcription regulatory region sequence-specific DNA binding"/>
    <property type="evidence" value="ECO:0007669"/>
    <property type="project" value="TreeGrafter"/>
</dbReference>
<dbReference type="GO" id="GO:0000122">
    <property type="term" value="P:negative regulation of transcription by RNA polymerase II"/>
    <property type="evidence" value="ECO:0007669"/>
    <property type="project" value="TreeGrafter"/>
</dbReference>
<evidence type="ECO:0000256" key="2">
    <source>
        <dbReference type="ARBA" id="ARBA00007269"/>
    </source>
</evidence>
<organism evidence="11">
    <name type="scientific">Angiostrongylus costaricensis</name>
    <name type="common">Nematode worm</name>
    <dbReference type="NCBI Taxonomy" id="334426"/>
    <lineage>
        <taxon>Eukaryota</taxon>
        <taxon>Metazoa</taxon>
        <taxon>Ecdysozoa</taxon>
        <taxon>Nematoda</taxon>
        <taxon>Chromadorea</taxon>
        <taxon>Rhabditida</taxon>
        <taxon>Rhabditina</taxon>
        <taxon>Rhabditomorpha</taxon>
        <taxon>Strongyloidea</taxon>
        <taxon>Metastrongylidae</taxon>
        <taxon>Angiostrongylus</taxon>
    </lineage>
</organism>
<accession>A0A0R3PS73</accession>
<dbReference type="GO" id="GO:0000981">
    <property type="term" value="F:DNA-binding transcription factor activity, RNA polymerase II-specific"/>
    <property type="evidence" value="ECO:0007669"/>
    <property type="project" value="TreeGrafter"/>
</dbReference>
<dbReference type="InterPro" id="IPR001374">
    <property type="entry name" value="R3H_dom"/>
</dbReference>
<dbReference type="SMART" id="SM00393">
    <property type="entry name" value="R3H"/>
    <property type="match status" value="1"/>
</dbReference>
<dbReference type="PANTHER" id="PTHR12360">
    <property type="entry name" value="NUCLEAR TRANSCRIPTION FACTOR, X-BOX BINDING 1 NFX1"/>
    <property type="match status" value="1"/>
</dbReference>
<evidence type="ECO:0000256" key="5">
    <source>
        <dbReference type="ARBA" id="ARBA00022771"/>
    </source>
</evidence>
<evidence type="ECO:0000256" key="6">
    <source>
        <dbReference type="ARBA" id="ARBA00022833"/>
    </source>
</evidence>
<dbReference type="Pfam" id="PF01422">
    <property type="entry name" value="zf-NF-X1"/>
    <property type="match status" value="7"/>
</dbReference>
<comment type="similarity">
    <text evidence="2">Belongs to the NFX1 family.</text>
</comment>
<dbReference type="InterPro" id="IPR034078">
    <property type="entry name" value="NFX1_fam"/>
</dbReference>
<dbReference type="Gene3D" id="3.30.1370.50">
    <property type="entry name" value="R3H-like domain"/>
    <property type="match status" value="1"/>
</dbReference>
<evidence type="ECO:0000256" key="4">
    <source>
        <dbReference type="ARBA" id="ARBA00022737"/>
    </source>
</evidence>